<accession>A0ABS5HXZ9</accession>
<dbReference type="Pfam" id="PF11456">
    <property type="entry name" value="DUF3019"/>
    <property type="match status" value="1"/>
</dbReference>
<protein>
    <submittedName>
        <fullName evidence="1">DUF3019 domain-containing protein</fullName>
    </submittedName>
</protein>
<proteinExistence type="predicted"/>
<dbReference type="Proteomes" id="UP000811844">
    <property type="component" value="Unassembled WGS sequence"/>
</dbReference>
<organism evidence="1 2">
    <name type="scientific">Shewanella intestini</name>
    <dbReference type="NCBI Taxonomy" id="2017544"/>
    <lineage>
        <taxon>Bacteria</taxon>
        <taxon>Pseudomonadati</taxon>
        <taxon>Pseudomonadota</taxon>
        <taxon>Gammaproteobacteria</taxon>
        <taxon>Alteromonadales</taxon>
        <taxon>Shewanellaceae</taxon>
        <taxon>Shewanella</taxon>
    </lineage>
</organism>
<name>A0ABS5HXZ9_9GAMM</name>
<comment type="caution">
    <text evidence="1">The sequence shown here is derived from an EMBL/GenBank/DDBJ whole genome shotgun (WGS) entry which is preliminary data.</text>
</comment>
<dbReference type="EMBL" id="JAAIKR010000001">
    <property type="protein sequence ID" value="MBR9726423.1"/>
    <property type="molecule type" value="Genomic_DNA"/>
</dbReference>
<gene>
    <name evidence="1" type="ORF">G3R48_00235</name>
</gene>
<evidence type="ECO:0000313" key="2">
    <source>
        <dbReference type="Proteomes" id="UP000811844"/>
    </source>
</evidence>
<dbReference type="InterPro" id="IPR021559">
    <property type="entry name" value="DUF3019"/>
</dbReference>
<reference evidence="1 2" key="1">
    <citation type="submission" date="2020-02" db="EMBL/GenBank/DDBJ databases">
        <title>Shewanella WXL01 sp. nov., a marine bacterium isolated from green algae in Luhuitou Fringing Reef (Northern South China Sea).</title>
        <authorList>
            <person name="Wang X."/>
        </authorList>
    </citation>
    <scope>NUCLEOTIDE SEQUENCE [LARGE SCALE GENOMIC DNA]</scope>
    <source>
        <strain evidence="1 2">MCCC 1A01895</strain>
    </source>
</reference>
<evidence type="ECO:0000313" key="1">
    <source>
        <dbReference type="EMBL" id="MBR9726423.1"/>
    </source>
</evidence>
<keyword evidence="2" id="KW-1185">Reference proteome</keyword>
<sequence length="120" mass="13560">MGITATKADTLSSQVELTATPHLCLTDAQSQECEMEVTLNWKLDQQQLVCIISDYEAMPRWCSDDLNTQSLSLKIKSGKDIQFVLVSKSTNDTLSGVKVKVTLASNNKVRRRYRNPWSFF</sequence>